<organism evidence="2 3">
    <name type="scientific">Monosiga brevicollis</name>
    <name type="common">Choanoflagellate</name>
    <dbReference type="NCBI Taxonomy" id="81824"/>
    <lineage>
        <taxon>Eukaryota</taxon>
        <taxon>Choanoflagellata</taxon>
        <taxon>Craspedida</taxon>
        <taxon>Salpingoecidae</taxon>
        <taxon>Monosiga</taxon>
    </lineage>
</organism>
<feature type="compositionally biased region" description="Basic residues" evidence="1">
    <location>
        <begin position="225"/>
        <end position="234"/>
    </location>
</feature>
<feature type="compositionally biased region" description="Polar residues" evidence="1">
    <location>
        <begin position="333"/>
        <end position="344"/>
    </location>
</feature>
<dbReference type="KEGG" id="mbr:MONBRDRAFT_38292"/>
<feature type="compositionally biased region" description="Polar residues" evidence="1">
    <location>
        <begin position="381"/>
        <end position="391"/>
    </location>
</feature>
<feature type="compositionally biased region" description="Acidic residues" evidence="1">
    <location>
        <begin position="282"/>
        <end position="300"/>
    </location>
</feature>
<protein>
    <submittedName>
        <fullName evidence="2">Uncharacterized protein</fullName>
    </submittedName>
</protein>
<evidence type="ECO:0000313" key="3">
    <source>
        <dbReference type="Proteomes" id="UP000001357"/>
    </source>
</evidence>
<feature type="compositionally biased region" description="Basic and acidic residues" evidence="1">
    <location>
        <begin position="362"/>
        <end position="378"/>
    </location>
</feature>
<proteinExistence type="predicted"/>
<feature type="region of interest" description="Disordered" evidence="1">
    <location>
        <begin position="211"/>
        <end position="452"/>
    </location>
</feature>
<dbReference type="Proteomes" id="UP000001357">
    <property type="component" value="Unassembled WGS sequence"/>
</dbReference>
<sequence length="525" mass="57822">MTQRMTARQRWRTKLNETGTDFGDGYVSSALEVPVQSTPSVKAEVASNDQFKKPMPIAASGTAAGMSAAPLRIASNLRPSDEGSLLGRNFNKRNVQTKELPATRPTFEPMPLDETVDIYGEGKREFILALDRRTNAATLHPLDHYYEARRARQVVAIDADEADALMESGANLQIKHSALQLALNRQREDMEQPEMQRLTTSSNELQLSEAALGAQDETDASGFRHGSKATKRYNHTGQEVGANPDEIDDIDNLDEGFEVRDEDEVLPATGPKFDILQKNDDEVLDSETEDESAEEEVDDADLVRLKRRLETGNSDTESEDDEFGTESHRATRSNRAPRTLSSPHNRGRSLTDPLVSTDEEEKANKEQAEEKKAEEEANAKPASTTSSQPVTGQKREAPAAVSTHANQASAPVSTSAGASALANSATATASTKSSDASGEPQRKRAKGPQVSQKAMTFIRNMIIKYLRRKTMNDKELWASVGKNKYGGQRISELPGGEECFRETLKTVAKHKWHNKERLWDLIAGE</sequence>
<feature type="compositionally biased region" description="Polar residues" evidence="1">
    <location>
        <begin position="403"/>
        <end position="412"/>
    </location>
</feature>
<feature type="compositionally biased region" description="Acidic residues" evidence="1">
    <location>
        <begin position="245"/>
        <end position="265"/>
    </location>
</feature>
<reference evidence="2 3" key="1">
    <citation type="journal article" date="2008" name="Nature">
        <title>The genome of the choanoflagellate Monosiga brevicollis and the origin of metazoans.</title>
        <authorList>
            <consortium name="JGI Sequencing"/>
            <person name="King N."/>
            <person name="Westbrook M.J."/>
            <person name="Young S.L."/>
            <person name="Kuo A."/>
            <person name="Abedin M."/>
            <person name="Chapman J."/>
            <person name="Fairclough S."/>
            <person name="Hellsten U."/>
            <person name="Isogai Y."/>
            <person name="Letunic I."/>
            <person name="Marr M."/>
            <person name="Pincus D."/>
            <person name="Putnam N."/>
            <person name="Rokas A."/>
            <person name="Wright K.J."/>
            <person name="Zuzow R."/>
            <person name="Dirks W."/>
            <person name="Good M."/>
            <person name="Goodstein D."/>
            <person name="Lemons D."/>
            <person name="Li W."/>
            <person name="Lyons J.B."/>
            <person name="Morris A."/>
            <person name="Nichols S."/>
            <person name="Richter D.J."/>
            <person name="Salamov A."/>
            <person name="Bork P."/>
            <person name="Lim W.A."/>
            <person name="Manning G."/>
            <person name="Miller W.T."/>
            <person name="McGinnis W."/>
            <person name="Shapiro H."/>
            <person name="Tjian R."/>
            <person name="Grigoriev I.V."/>
            <person name="Rokhsar D."/>
        </authorList>
    </citation>
    <scope>NUCLEOTIDE SEQUENCE [LARGE SCALE GENOMIC DNA]</scope>
    <source>
        <strain evidence="3">MX1 / ATCC 50154</strain>
    </source>
</reference>
<evidence type="ECO:0000313" key="2">
    <source>
        <dbReference type="EMBL" id="EDQ86893.1"/>
    </source>
</evidence>
<feature type="compositionally biased region" description="Basic and acidic residues" evidence="1">
    <location>
        <begin position="301"/>
        <end position="310"/>
    </location>
</feature>
<accession>A9V6J0</accession>
<evidence type="ECO:0000256" key="1">
    <source>
        <dbReference type="SAM" id="MobiDB-lite"/>
    </source>
</evidence>
<dbReference type="RefSeq" id="XP_001748438.1">
    <property type="nucleotide sequence ID" value="XM_001748386.1"/>
</dbReference>
<dbReference type="GeneID" id="5893560"/>
<gene>
    <name evidence="2" type="ORF">MONBRDRAFT_38292</name>
</gene>
<feature type="compositionally biased region" description="Low complexity" evidence="1">
    <location>
        <begin position="413"/>
        <end position="437"/>
    </location>
</feature>
<keyword evidence="3" id="KW-1185">Reference proteome</keyword>
<dbReference type="AlphaFoldDB" id="A9V6J0"/>
<dbReference type="InParanoid" id="A9V6J0"/>
<name>A9V6J0_MONBE</name>
<dbReference type="EMBL" id="CH991563">
    <property type="protein sequence ID" value="EDQ86893.1"/>
    <property type="molecule type" value="Genomic_DNA"/>
</dbReference>